<gene>
    <name evidence="3" type="ORF">ROA7745_03944</name>
</gene>
<dbReference type="Proteomes" id="UP000193224">
    <property type="component" value="Unassembled WGS sequence"/>
</dbReference>
<dbReference type="PANTHER" id="PTHR46558">
    <property type="entry name" value="TRACRIPTIONAL REGULATORY PROTEIN-RELATED-RELATED"/>
    <property type="match status" value="1"/>
</dbReference>
<dbReference type="Gene3D" id="1.10.260.40">
    <property type="entry name" value="lambda repressor-like DNA-binding domains"/>
    <property type="match status" value="1"/>
</dbReference>
<dbReference type="Pfam" id="PF01381">
    <property type="entry name" value="HTH_3"/>
    <property type="match status" value="1"/>
</dbReference>
<sequence length="139" mass="16022">MSAVYYDSLTGTVTRIGVACMARAVDVYVGRRIRHLRWFNGITQKELADRIGIKFQQVQKYEIGSNRVSASKLWEISRVLNVPVAYFFEDLRQQDTEREDILKDYKATILIASYFKIPQEKRKAVLEFAKALADTKPNA</sequence>
<dbReference type="InterPro" id="IPR001387">
    <property type="entry name" value="Cro/C1-type_HTH"/>
</dbReference>
<organism evidence="3 4">
    <name type="scientific">Roseovarius aestuarii</name>
    <dbReference type="NCBI Taxonomy" id="475083"/>
    <lineage>
        <taxon>Bacteria</taxon>
        <taxon>Pseudomonadati</taxon>
        <taxon>Pseudomonadota</taxon>
        <taxon>Alphaproteobacteria</taxon>
        <taxon>Rhodobacterales</taxon>
        <taxon>Roseobacteraceae</taxon>
        <taxon>Roseovarius</taxon>
    </lineage>
</organism>
<dbReference type="EMBL" id="FWXB01000020">
    <property type="protein sequence ID" value="SMC14080.1"/>
    <property type="molecule type" value="Genomic_DNA"/>
</dbReference>
<protein>
    <submittedName>
        <fullName evidence="3">Anaerobic benzoate catabolism transcriptional regulator</fullName>
    </submittedName>
</protein>
<dbReference type="CDD" id="cd00093">
    <property type="entry name" value="HTH_XRE"/>
    <property type="match status" value="1"/>
</dbReference>
<keyword evidence="4" id="KW-1185">Reference proteome</keyword>
<evidence type="ECO:0000313" key="4">
    <source>
        <dbReference type="Proteomes" id="UP000193224"/>
    </source>
</evidence>
<accession>A0A1X7BX58</accession>
<dbReference type="AlphaFoldDB" id="A0A1X7BX58"/>
<evidence type="ECO:0000256" key="1">
    <source>
        <dbReference type="ARBA" id="ARBA00023125"/>
    </source>
</evidence>
<dbReference type="SMART" id="SM00530">
    <property type="entry name" value="HTH_XRE"/>
    <property type="match status" value="1"/>
</dbReference>
<dbReference type="PROSITE" id="PS50943">
    <property type="entry name" value="HTH_CROC1"/>
    <property type="match status" value="1"/>
</dbReference>
<reference evidence="3 4" key="1">
    <citation type="submission" date="2017-03" db="EMBL/GenBank/DDBJ databases">
        <authorList>
            <person name="Afonso C.L."/>
            <person name="Miller P.J."/>
            <person name="Scott M.A."/>
            <person name="Spackman E."/>
            <person name="Goraichik I."/>
            <person name="Dimitrov K.M."/>
            <person name="Suarez D.L."/>
            <person name="Swayne D.E."/>
        </authorList>
    </citation>
    <scope>NUCLEOTIDE SEQUENCE [LARGE SCALE GENOMIC DNA]</scope>
    <source>
        <strain evidence="3 4">CECT 7745</strain>
    </source>
</reference>
<proteinExistence type="predicted"/>
<dbReference type="GO" id="GO:0003677">
    <property type="term" value="F:DNA binding"/>
    <property type="evidence" value="ECO:0007669"/>
    <property type="project" value="UniProtKB-KW"/>
</dbReference>
<name>A0A1X7BX58_9RHOB</name>
<dbReference type="SUPFAM" id="SSF47413">
    <property type="entry name" value="lambda repressor-like DNA-binding domains"/>
    <property type="match status" value="1"/>
</dbReference>
<keyword evidence="1" id="KW-0238">DNA-binding</keyword>
<feature type="domain" description="HTH cro/C1-type" evidence="2">
    <location>
        <begin position="33"/>
        <end position="87"/>
    </location>
</feature>
<evidence type="ECO:0000259" key="2">
    <source>
        <dbReference type="PROSITE" id="PS50943"/>
    </source>
</evidence>
<dbReference type="PANTHER" id="PTHR46558:SF11">
    <property type="entry name" value="HTH-TYPE TRANSCRIPTIONAL REGULATOR XRE"/>
    <property type="match status" value="1"/>
</dbReference>
<evidence type="ECO:0000313" key="3">
    <source>
        <dbReference type="EMBL" id="SMC14080.1"/>
    </source>
</evidence>
<dbReference type="InterPro" id="IPR010982">
    <property type="entry name" value="Lambda_DNA-bd_dom_sf"/>
</dbReference>